<feature type="binding site" evidence="7">
    <location>
        <begin position="38"/>
        <end position="39"/>
    </location>
    <ligand>
        <name>substrate</name>
    </ligand>
</feature>
<name>A0A0G0PY07_9BACT</name>
<dbReference type="FunFam" id="3.40.50.1860:FF:000001">
    <property type="entry name" value="Glutamate racemase"/>
    <property type="match status" value="1"/>
</dbReference>
<dbReference type="GO" id="GO:0071555">
    <property type="term" value="P:cell wall organization"/>
    <property type="evidence" value="ECO:0007669"/>
    <property type="project" value="UniProtKB-KW"/>
</dbReference>
<dbReference type="NCBIfam" id="TIGR00067">
    <property type="entry name" value="glut_race"/>
    <property type="match status" value="1"/>
</dbReference>
<sequence length="270" mass="30201">MIGFFDSGFGGLTILKEVEKLLPEYSYIYLGDNARAPYGSKSSTEIYEHTVAGVEELFRQGADLIVLACNTASAVALRKIQQELLPTKYPGKKVLGIIFPTAEEADKFSQTKQICLWATEMTVQSNAYPAEIIKIDPEVSLTQLACPLFVPLIETGEITGAKLESIINEYIRQTIELNPQTDTVVLGCTHYAIIEAEIRRLLPFKIKLVTQGQIVAKKLKQYLSNHPEIETKLDRESKKVFLTTKKSAQVKRLTELFYGQPVDLKSVKGR</sequence>
<dbReference type="HAMAP" id="MF_00258">
    <property type="entry name" value="Glu_racemase"/>
    <property type="match status" value="1"/>
</dbReference>
<dbReference type="InterPro" id="IPR001920">
    <property type="entry name" value="Asp/Glu_race"/>
</dbReference>
<evidence type="ECO:0000256" key="5">
    <source>
        <dbReference type="ARBA" id="ARBA00023235"/>
    </source>
</evidence>
<evidence type="ECO:0000256" key="3">
    <source>
        <dbReference type="ARBA" id="ARBA00022960"/>
    </source>
</evidence>
<dbReference type="Pfam" id="PF01177">
    <property type="entry name" value="Asp_Glu_race"/>
    <property type="match status" value="1"/>
</dbReference>
<comment type="function">
    <text evidence="7">Provides the (R)-glutamate required for cell wall biosynthesis.</text>
</comment>
<feature type="binding site" evidence="7">
    <location>
        <begin position="70"/>
        <end position="71"/>
    </location>
    <ligand>
        <name>substrate</name>
    </ligand>
</feature>
<dbReference type="PATRIC" id="fig|1618642.3.peg.498"/>
<dbReference type="Proteomes" id="UP000034137">
    <property type="component" value="Unassembled WGS sequence"/>
</dbReference>
<evidence type="ECO:0000313" key="9">
    <source>
        <dbReference type="Proteomes" id="UP000034137"/>
    </source>
</evidence>
<comment type="similarity">
    <text evidence="7">Belongs to the aspartate/glutamate racemases family.</text>
</comment>
<keyword evidence="5 7" id="KW-0413">Isomerase</keyword>
<dbReference type="UniPathway" id="UPA00219"/>
<dbReference type="InterPro" id="IPR015942">
    <property type="entry name" value="Asp/Glu/hydantoin_racemase"/>
</dbReference>
<dbReference type="InterPro" id="IPR004391">
    <property type="entry name" value="Glu_race"/>
</dbReference>
<gene>
    <name evidence="7" type="primary">murI</name>
    <name evidence="8" type="ORF">UT64_C0023G0008</name>
</gene>
<dbReference type="EMBL" id="LBXO01000023">
    <property type="protein sequence ID" value="KKR32768.1"/>
    <property type="molecule type" value="Genomic_DNA"/>
</dbReference>
<comment type="caution">
    <text evidence="8">The sequence shown here is derived from an EMBL/GenBank/DDBJ whole genome shotgun (WGS) entry which is preliminary data.</text>
</comment>
<feature type="binding site" evidence="7">
    <location>
        <begin position="6"/>
        <end position="7"/>
    </location>
    <ligand>
        <name>substrate</name>
    </ligand>
</feature>
<comment type="pathway">
    <text evidence="7">Cell wall biogenesis; peptidoglycan biosynthesis.</text>
</comment>
<evidence type="ECO:0000256" key="6">
    <source>
        <dbReference type="ARBA" id="ARBA00023316"/>
    </source>
</evidence>
<accession>A0A0G0PY07</accession>
<dbReference type="PROSITE" id="PS00923">
    <property type="entry name" value="ASP_GLU_RACEMASE_1"/>
    <property type="match status" value="1"/>
</dbReference>
<protein>
    <recommendedName>
        <fullName evidence="2 7">Glutamate racemase</fullName>
        <ecNumber evidence="2 7">5.1.1.3</ecNumber>
    </recommendedName>
</protein>
<dbReference type="AlphaFoldDB" id="A0A0G0PY07"/>
<dbReference type="InterPro" id="IPR018187">
    <property type="entry name" value="Asp/Glu_racemase_AS_1"/>
</dbReference>
<dbReference type="GO" id="GO:0009252">
    <property type="term" value="P:peptidoglycan biosynthetic process"/>
    <property type="evidence" value="ECO:0007669"/>
    <property type="project" value="UniProtKB-UniRule"/>
</dbReference>
<organism evidence="8 9">
    <name type="scientific">Candidatus Falkowbacteria bacterium GW2011_GWF2_39_8</name>
    <dbReference type="NCBI Taxonomy" id="1618642"/>
    <lineage>
        <taxon>Bacteria</taxon>
        <taxon>Candidatus Falkowiibacteriota</taxon>
    </lineage>
</organism>
<feature type="binding site" evidence="7">
    <location>
        <begin position="189"/>
        <end position="190"/>
    </location>
    <ligand>
        <name>substrate</name>
    </ligand>
</feature>
<evidence type="ECO:0000256" key="2">
    <source>
        <dbReference type="ARBA" id="ARBA00013090"/>
    </source>
</evidence>
<dbReference type="GO" id="GO:0008360">
    <property type="term" value="P:regulation of cell shape"/>
    <property type="evidence" value="ECO:0007669"/>
    <property type="project" value="UniProtKB-KW"/>
</dbReference>
<feature type="active site" description="Proton donor/acceptor" evidence="7">
    <location>
        <position position="188"/>
    </location>
</feature>
<dbReference type="EC" id="5.1.1.3" evidence="2 7"/>
<comment type="catalytic activity">
    <reaction evidence="1 7">
        <text>L-glutamate = D-glutamate</text>
        <dbReference type="Rhea" id="RHEA:12813"/>
        <dbReference type="ChEBI" id="CHEBI:29985"/>
        <dbReference type="ChEBI" id="CHEBI:29986"/>
        <dbReference type="EC" id="5.1.1.3"/>
    </reaction>
</comment>
<proteinExistence type="inferred from homology"/>
<keyword evidence="3 7" id="KW-0133">Cell shape</keyword>
<dbReference type="GO" id="GO:0008881">
    <property type="term" value="F:glutamate racemase activity"/>
    <property type="evidence" value="ECO:0007669"/>
    <property type="project" value="UniProtKB-UniRule"/>
</dbReference>
<keyword evidence="4 7" id="KW-0573">Peptidoglycan synthesis</keyword>
<dbReference type="SUPFAM" id="SSF53681">
    <property type="entry name" value="Aspartate/glutamate racemase"/>
    <property type="match status" value="2"/>
</dbReference>
<reference evidence="8 9" key="1">
    <citation type="journal article" date="2015" name="Nature">
        <title>rRNA introns, odd ribosomes, and small enigmatic genomes across a large radiation of phyla.</title>
        <authorList>
            <person name="Brown C.T."/>
            <person name="Hug L.A."/>
            <person name="Thomas B.C."/>
            <person name="Sharon I."/>
            <person name="Castelle C.J."/>
            <person name="Singh A."/>
            <person name="Wilkins M.J."/>
            <person name="Williams K.H."/>
            <person name="Banfield J.F."/>
        </authorList>
    </citation>
    <scope>NUCLEOTIDE SEQUENCE [LARGE SCALE GENOMIC DNA]</scope>
</reference>
<feature type="active site" description="Proton donor/acceptor" evidence="7">
    <location>
        <position position="69"/>
    </location>
</feature>
<evidence type="ECO:0000256" key="7">
    <source>
        <dbReference type="HAMAP-Rule" id="MF_00258"/>
    </source>
</evidence>
<evidence type="ECO:0000256" key="1">
    <source>
        <dbReference type="ARBA" id="ARBA00001602"/>
    </source>
</evidence>
<keyword evidence="6 7" id="KW-0961">Cell wall biogenesis/degradation</keyword>
<evidence type="ECO:0000313" key="8">
    <source>
        <dbReference type="EMBL" id="KKR32768.1"/>
    </source>
</evidence>
<dbReference type="Gene3D" id="3.40.50.1860">
    <property type="match status" value="2"/>
</dbReference>
<dbReference type="PANTHER" id="PTHR21198:SF2">
    <property type="entry name" value="GLUTAMATE RACEMASE"/>
    <property type="match status" value="1"/>
</dbReference>
<dbReference type="PANTHER" id="PTHR21198">
    <property type="entry name" value="GLUTAMATE RACEMASE"/>
    <property type="match status" value="1"/>
</dbReference>
<evidence type="ECO:0000256" key="4">
    <source>
        <dbReference type="ARBA" id="ARBA00022984"/>
    </source>
</evidence>